<reference evidence="2 3" key="1">
    <citation type="submission" date="2019-06" db="EMBL/GenBank/DDBJ databases">
        <title>Genome sequence of Ureibacillus terrenus.</title>
        <authorList>
            <person name="Maclea K.S."/>
            <person name="Simoes M."/>
        </authorList>
    </citation>
    <scope>NUCLEOTIDE SEQUENCE [LARGE SCALE GENOMIC DNA]</scope>
    <source>
        <strain evidence="2 3">ATCC BAA-384</strain>
    </source>
</reference>
<keyword evidence="3" id="KW-1185">Reference proteome</keyword>
<accession>A0A540V809</accession>
<evidence type="ECO:0000256" key="1">
    <source>
        <dbReference type="SAM" id="MobiDB-lite"/>
    </source>
</evidence>
<sequence length="155" mass="17464">MKRSTLHGFGMALILSGIMYTGLDYFSGTEVSTDKYEEKIEQLELQLKEAKRQLKQYENQASTKDETSEHRNTADSSGKKQVKEGILYIYSGQTPYEIAKKLKDMGIIQNAVEMELFLAQPEYARSIQIGQYEVNSSMSVDEIANLITGKSDSSN</sequence>
<dbReference type="RefSeq" id="WP_141600835.1">
    <property type="nucleotide sequence ID" value="NZ_JARMSB010000004.1"/>
</dbReference>
<name>A0A540V809_9BACL</name>
<evidence type="ECO:0000313" key="3">
    <source>
        <dbReference type="Proteomes" id="UP000315753"/>
    </source>
</evidence>
<feature type="compositionally biased region" description="Basic and acidic residues" evidence="1">
    <location>
        <begin position="63"/>
        <end position="79"/>
    </location>
</feature>
<feature type="region of interest" description="Disordered" evidence="1">
    <location>
        <begin position="54"/>
        <end position="79"/>
    </location>
</feature>
<dbReference type="OrthoDB" id="2138957at2"/>
<dbReference type="EMBL" id="VIGD01000001">
    <property type="protein sequence ID" value="TQE92283.1"/>
    <property type="molecule type" value="Genomic_DNA"/>
</dbReference>
<gene>
    <name evidence="2" type="ORF">FKZ59_00825</name>
</gene>
<dbReference type="Gene3D" id="3.30.1490.480">
    <property type="entry name" value="Endolytic murein transglycosylase"/>
    <property type="match status" value="1"/>
</dbReference>
<protein>
    <submittedName>
        <fullName evidence="2">Endolytic transglycosylase MltG</fullName>
    </submittedName>
</protein>
<organism evidence="2 3">
    <name type="scientific">Ureibacillus terrenus</name>
    <dbReference type="NCBI Taxonomy" id="118246"/>
    <lineage>
        <taxon>Bacteria</taxon>
        <taxon>Bacillati</taxon>
        <taxon>Bacillota</taxon>
        <taxon>Bacilli</taxon>
        <taxon>Bacillales</taxon>
        <taxon>Caryophanaceae</taxon>
        <taxon>Ureibacillus</taxon>
    </lineage>
</organism>
<dbReference type="Proteomes" id="UP000315753">
    <property type="component" value="Unassembled WGS sequence"/>
</dbReference>
<proteinExistence type="predicted"/>
<comment type="caution">
    <text evidence="2">The sequence shown here is derived from an EMBL/GenBank/DDBJ whole genome shotgun (WGS) entry which is preliminary data.</text>
</comment>
<evidence type="ECO:0000313" key="2">
    <source>
        <dbReference type="EMBL" id="TQE92283.1"/>
    </source>
</evidence>
<dbReference type="AlphaFoldDB" id="A0A540V809"/>